<evidence type="ECO:0000313" key="2">
    <source>
        <dbReference type="Proteomes" id="UP000256690"/>
    </source>
</evidence>
<reference evidence="1 2" key="1">
    <citation type="journal article" date="2018" name="IMA Fungus">
        <title>IMA Genome-F 9: Draft genome sequence of Annulohypoxylon stygium, Aspergillus mulundensis, Berkeleyomyces basicola (syn. Thielaviopsis basicola), Ceratocystis smalleyi, two Cercospora beticola strains, Coleophoma cylindrospora, Fusarium fracticaudum, Phialophora cf. hyalina, and Morchella septimelata.</title>
        <authorList>
            <person name="Wingfield B.D."/>
            <person name="Bills G.F."/>
            <person name="Dong Y."/>
            <person name="Huang W."/>
            <person name="Nel W.J."/>
            <person name="Swalarsk-Parry B.S."/>
            <person name="Vaghefi N."/>
            <person name="Wilken P.M."/>
            <person name="An Z."/>
            <person name="de Beer Z.W."/>
            <person name="De Vos L."/>
            <person name="Chen L."/>
            <person name="Duong T.A."/>
            <person name="Gao Y."/>
            <person name="Hammerbacher A."/>
            <person name="Kikkert J.R."/>
            <person name="Li Y."/>
            <person name="Li H."/>
            <person name="Li K."/>
            <person name="Li Q."/>
            <person name="Liu X."/>
            <person name="Ma X."/>
            <person name="Naidoo K."/>
            <person name="Pethybridge S.J."/>
            <person name="Sun J."/>
            <person name="Steenkamp E.T."/>
            <person name="van der Nest M.A."/>
            <person name="van Wyk S."/>
            <person name="Wingfield M.J."/>
            <person name="Xiong C."/>
            <person name="Yue Q."/>
            <person name="Zhang X."/>
        </authorList>
    </citation>
    <scope>NUCLEOTIDE SEQUENCE [LARGE SCALE GENOMIC DNA]</scope>
    <source>
        <strain evidence="1 2">DSM 5745</strain>
    </source>
</reference>
<dbReference type="Proteomes" id="UP000256690">
    <property type="component" value="Unassembled WGS sequence"/>
</dbReference>
<dbReference type="OrthoDB" id="4996552at2759"/>
<dbReference type="RefSeq" id="XP_026601993.1">
    <property type="nucleotide sequence ID" value="XM_026749961.1"/>
</dbReference>
<organism evidence="1 2">
    <name type="scientific">Aspergillus mulundensis</name>
    <dbReference type="NCBI Taxonomy" id="1810919"/>
    <lineage>
        <taxon>Eukaryota</taxon>
        <taxon>Fungi</taxon>
        <taxon>Dikarya</taxon>
        <taxon>Ascomycota</taxon>
        <taxon>Pezizomycotina</taxon>
        <taxon>Eurotiomycetes</taxon>
        <taxon>Eurotiomycetidae</taxon>
        <taxon>Eurotiales</taxon>
        <taxon>Aspergillaceae</taxon>
        <taxon>Aspergillus</taxon>
        <taxon>Aspergillus subgen. Nidulantes</taxon>
    </lineage>
</organism>
<protein>
    <submittedName>
        <fullName evidence="1">Uncharacterized protein</fullName>
    </submittedName>
</protein>
<keyword evidence="2" id="KW-1185">Reference proteome</keyword>
<accession>A0A3D8RFE6</accession>
<dbReference type="STRING" id="1810919.A0A3D8RFE6"/>
<dbReference type="AlphaFoldDB" id="A0A3D8RFE6"/>
<proteinExistence type="predicted"/>
<evidence type="ECO:0000313" key="1">
    <source>
        <dbReference type="EMBL" id="RDW72773.1"/>
    </source>
</evidence>
<gene>
    <name evidence="1" type="ORF">DSM5745_07945</name>
</gene>
<sequence>MSEVFLSCVVGSKHSYEQKMGDPGWDSIPAVPDDIAKQKTSMWIVVRNKTMFKLTPVHPPHWDGAAYQNGPVELEPYTTKGIGIKDDSMFGTFGGICYHAALDASNVYKFSVGFGNPLVGPVLGYVEESEDPKGACDRRRIADSAVESLTPYVARDKNGAEVVWKFHLYFTPGKTGSNKTQVLTISQVMTELADK</sequence>
<comment type="caution">
    <text evidence="1">The sequence shown here is derived from an EMBL/GenBank/DDBJ whole genome shotgun (WGS) entry which is preliminary data.</text>
</comment>
<dbReference type="GeneID" id="38118315"/>
<dbReference type="EMBL" id="PVWQ01000009">
    <property type="protein sequence ID" value="RDW72773.1"/>
    <property type="molecule type" value="Genomic_DNA"/>
</dbReference>
<name>A0A3D8RFE6_9EURO</name>